<dbReference type="GO" id="GO:0070475">
    <property type="term" value="P:rRNA base methylation"/>
    <property type="evidence" value="ECO:0007669"/>
    <property type="project" value="TreeGrafter"/>
</dbReference>
<keyword evidence="6" id="KW-1185">Reference proteome</keyword>
<dbReference type="SUPFAM" id="SSF81799">
    <property type="entry name" value="Putative methyltransferase TM0872, insert domain"/>
    <property type="match status" value="1"/>
</dbReference>
<dbReference type="NCBIfam" id="TIGR00006">
    <property type="entry name" value="16S rRNA (cytosine(1402)-N(4))-methyltransferase RsmH"/>
    <property type="match status" value="1"/>
</dbReference>
<protein>
    <recommendedName>
        <fullName evidence="7">16S rRNA (Cytosine(1402)-N(4))-methyltransferase</fullName>
    </recommendedName>
</protein>
<name>A4S187_OSTLU</name>
<dbReference type="Gene3D" id="3.40.50.150">
    <property type="entry name" value="Vaccinia Virus protein VP39"/>
    <property type="match status" value="1"/>
</dbReference>
<dbReference type="STRING" id="436017.A4S187"/>
<dbReference type="SUPFAM" id="SSF53335">
    <property type="entry name" value="S-adenosyl-L-methionine-dependent methyltransferases"/>
    <property type="match status" value="1"/>
</dbReference>
<evidence type="ECO:0000256" key="2">
    <source>
        <dbReference type="ARBA" id="ARBA00022603"/>
    </source>
</evidence>
<dbReference type="InterPro" id="IPR029063">
    <property type="entry name" value="SAM-dependent_MTases_sf"/>
</dbReference>
<evidence type="ECO:0000256" key="1">
    <source>
        <dbReference type="ARBA" id="ARBA00010396"/>
    </source>
</evidence>
<dbReference type="OMA" id="TERYSEC"/>
<feature type="non-terminal residue" evidence="5">
    <location>
        <position position="1"/>
    </location>
</feature>
<keyword evidence="3" id="KW-0808">Transferase</keyword>
<dbReference type="Pfam" id="PF01795">
    <property type="entry name" value="Methyltransf_5"/>
    <property type="match status" value="1"/>
</dbReference>
<comment type="similarity">
    <text evidence="1">Belongs to the methyltransferase superfamily. RsmH family.</text>
</comment>
<accession>A4S187</accession>
<feature type="non-terminal residue" evidence="5">
    <location>
        <position position="254"/>
    </location>
</feature>
<sequence>HTPAMLAETIAALVAPDRSGVYVDGTFGRGGHTRGILAALSAEGRLHAFDMDPEAIKVGKELEREDSRFKIHHAPFGCMADVLRPLGVKPSGVFLDLGISSPQFDDSSRGFRPEQDGPLDLRFDVERGVPASEYLRLVSREELRRVIHEYGETTDPIAARRITDAIVLARENGSLPSTTKEFAALVAKAKGKEYQMMHPAKLTFQALRIALNQEFDEMRRGMHAAFDIMPEHGRLGILTWKHSECAIVVDFFRD</sequence>
<dbReference type="eggNOG" id="KOG2782">
    <property type="taxonomic scope" value="Eukaryota"/>
</dbReference>
<dbReference type="RefSeq" id="XP_001419106.1">
    <property type="nucleotide sequence ID" value="XM_001419069.1"/>
</dbReference>
<proteinExistence type="inferred from homology"/>
<evidence type="ECO:0008006" key="7">
    <source>
        <dbReference type="Google" id="ProtNLM"/>
    </source>
</evidence>
<organism evidence="5 6">
    <name type="scientific">Ostreococcus lucimarinus (strain CCE9901)</name>
    <dbReference type="NCBI Taxonomy" id="436017"/>
    <lineage>
        <taxon>Eukaryota</taxon>
        <taxon>Viridiplantae</taxon>
        <taxon>Chlorophyta</taxon>
        <taxon>Mamiellophyceae</taxon>
        <taxon>Mamiellales</taxon>
        <taxon>Bathycoccaceae</taxon>
        <taxon>Ostreococcus</taxon>
    </lineage>
</organism>
<dbReference type="InterPro" id="IPR023397">
    <property type="entry name" value="SAM-dep_MeTrfase_MraW_recog"/>
</dbReference>
<evidence type="ECO:0000256" key="4">
    <source>
        <dbReference type="ARBA" id="ARBA00022691"/>
    </source>
</evidence>
<dbReference type="GO" id="GO:0005737">
    <property type="term" value="C:cytoplasm"/>
    <property type="evidence" value="ECO:0007669"/>
    <property type="project" value="TreeGrafter"/>
</dbReference>
<evidence type="ECO:0000256" key="3">
    <source>
        <dbReference type="ARBA" id="ARBA00022679"/>
    </source>
</evidence>
<reference evidence="5 6" key="1">
    <citation type="journal article" date="2007" name="Proc. Natl. Acad. Sci. U.S.A.">
        <title>The tiny eukaryote Ostreococcus provides genomic insights into the paradox of plankton speciation.</title>
        <authorList>
            <person name="Palenik B."/>
            <person name="Grimwood J."/>
            <person name="Aerts A."/>
            <person name="Rouze P."/>
            <person name="Salamov A."/>
            <person name="Putnam N."/>
            <person name="Dupont C."/>
            <person name="Jorgensen R."/>
            <person name="Derelle E."/>
            <person name="Rombauts S."/>
            <person name="Zhou K."/>
            <person name="Otillar R."/>
            <person name="Merchant S.S."/>
            <person name="Podell S."/>
            <person name="Gaasterland T."/>
            <person name="Napoli C."/>
            <person name="Gendler K."/>
            <person name="Manuell A."/>
            <person name="Tai V."/>
            <person name="Vallon O."/>
            <person name="Piganeau G."/>
            <person name="Jancek S."/>
            <person name="Heijde M."/>
            <person name="Jabbari K."/>
            <person name="Bowler C."/>
            <person name="Lohr M."/>
            <person name="Robbens S."/>
            <person name="Werner G."/>
            <person name="Dubchak I."/>
            <person name="Pazour G.J."/>
            <person name="Ren Q."/>
            <person name="Paulsen I."/>
            <person name="Delwiche C."/>
            <person name="Schmutz J."/>
            <person name="Rokhsar D."/>
            <person name="Van de Peer Y."/>
            <person name="Moreau H."/>
            <person name="Grigoriev I.V."/>
        </authorList>
    </citation>
    <scope>NUCLEOTIDE SEQUENCE [LARGE SCALE GENOMIC DNA]</scope>
    <source>
        <strain evidence="5 6">CCE9901</strain>
    </source>
</reference>
<dbReference type="Proteomes" id="UP000001568">
    <property type="component" value="Chromosome 8"/>
</dbReference>
<dbReference type="AlphaFoldDB" id="A4S187"/>
<dbReference type="PANTHER" id="PTHR11265">
    <property type="entry name" value="S-ADENOSYL-METHYLTRANSFERASE MRAW"/>
    <property type="match status" value="1"/>
</dbReference>
<dbReference type="InterPro" id="IPR002903">
    <property type="entry name" value="RsmH"/>
</dbReference>
<keyword evidence="4" id="KW-0949">S-adenosyl-L-methionine</keyword>
<dbReference type="OrthoDB" id="439808at2759"/>
<evidence type="ECO:0000313" key="5">
    <source>
        <dbReference type="EMBL" id="ABO97399.1"/>
    </source>
</evidence>
<gene>
    <name evidence="5" type="ORF">OSTLU_10308</name>
</gene>
<dbReference type="Gene3D" id="1.10.150.170">
    <property type="entry name" value="Putative methyltransferase TM0872, insert domain"/>
    <property type="match status" value="1"/>
</dbReference>
<dbReference type="GO" id="GO:0071424">
    <property type="term" value="F:rRNA (cytosine-N4-)-methyltransferase activity"/>
    <property type="evidence" value="ECO:0007669"/>
    <property type="project" value="TreeGrafter"/>
</dbReference>
<dbReference type="EMBL" id="CP000588">
    <property type="protein sequence ID" value="ABO97399.1"/>
    <property type="molecule type" value="Genomic_DNA"/>
</dbReference>
<dbReference type="Gramene" id="ABO97399">
    <property type="protein sequence ID" value="ABO97399"/>
    <property type="gene ID" value="OSTLU_10308"/>
</dbReference>
<dbReference type="HOGENOM" id="CLU_038422_3_2_1"/>
<dbReference type="PANTHER" id="PTHR11265:SF0">
    <property type="entry name" value="12S RRNA N4-METHYLCYTIDINE METHYLTRANSFERASE"/>
    <property type="match status" value="1"/>
</dbReference>
<evidence type="ECO:0000313" key="6">
    <source>
        <dbReference type="Proteomes" id="UP000001568"/>
    </source>
</evidence>
<dbReference type="KEGG" id="olu:OSTLU_10308"/>
<keyword evidence="2" id="KW-0489">Methyltransferase</keyword>
<dbReference type="GeneID" id="5003270"/>